<dbReference type="AlphaFoldDB" id="Q0RAZ9"/>
<accession>Q0RAZ9</accession>
<keyword evidence="3" id="KW-1185">Reference proteome</keyword>
<dbReference type="EMBL" id="CT573213">
    <property type="protein sequence ID" value="CAJ65389.1"/>
    <property type="molecule type" value="Genomic_DNA"/>
</dbReference>
<sequence>MHAAGAPCTPPVHSPGMSRQVGVTRLRGPGALERAANGVRHTAQILTARDPPPRSRLQGRTP</sequence>
<dbReference type="HOGENOM" id="CLU_2897620_0_0_11"/>
<gene>
    <name evidence="2" type="ordered locus">FRAAL6766</name>
</gene>
<protein>
    <submittedName>
        <fullName evidence="2">Uncharacterized protein</fullName>
    </submittedName>
</protein>
<dbReference type="STRING" id="326424.FRAAL6766"/>
<reference evidence="2 3" key="1">
    <citation type="journal article" date="2007" name="Genome Res.">
        <title>Genome characteristics of facultatively symbiotic Frankia sp. strains reflect host range and host plant biogeography.</title>
        <authorList>
            <person name="Normand P."/>
            <person name="Lapierre P."/>
            <person name="Tisa L.S."/>
            <person name="Gogarten J.P."/>
            <person name="Alloisio N."/>
            <person name="Bagnarol E."/>
            <person name="Bassi C.A."/>
            <person name="Berry A.M."/>
            <person name="Bickhart D.M."/>
            <person name="Choisne N."/>
            <person name="Couloux A."/>
            <person name="Cournoyer B."/>
            <person name="Cruveiller S."/>
            <person name="Daubin V."/>
            <person name="Demange N."/>
            <person name="Francino M.P."/>
            <person name="Goltsman E."/>
            <person name="Huang Y."/>
            <person name="Kopp O.R."/>
            <person name="Labarre L."/>
            <person name="Lapidus A."/>
            <person name="Lavire C."/>
            <person name="Marechal J."/>
            <person name="Martinez M."/>
            <person name="Mastronunzio J.E."/>
            <person name="Mullin B.C."/>
            <person name="Niemann J."/>
            <person name="Pujic P."/>
            <person name="Rawnsley T."/>
            <person name="Rouy Z."/>
            <person name="Schenowitz C."/>
            <person name="Sellstedt A."/>
            <person name="Tavares F."/>
            <person name="Tomkins J.P."/>
            <person name="Vallenet D."/>
            <person name="Valverde C."/>
            <person name="Wall L.G."/>
            <person name="Wang Y."/>
            <person name="Medigue C."/>
            <person name="Benson D.R."/>
        </authorList>
    </citation>
    <scope>NUCLEOTIDE SEQUENCE [LARGE SCALE GENOMIC DNA]</scope>
    <source>
        <strain evidence="3">DSM 45986 / CECT 9034 / ACN14a</strain>
    </source>
</reference>
<evidence type="ECO:0000313" key="2">
    <source>
        <dbReference type="EMBL" id="CAJ65389.1"/>
    </source>
</evidence>
<organism evidence="2 3">
    <name type="scientific">Frankia alni (strain DSM 45986 / CECT 9034 / ACN14a)</name>
    <dbReference type="NCBI Taxonomy" id="326424"/>
    <lineage>
        <taxon>Bacteria</taxon>
        <taxon>Bacillati</taxon>
        <taxon>Actinomycetota</taxon>
        <taxon>Actinomycetes</taxon>
        <taxon>Frankiales</taxon>
        <taxon>Frankiaceae</taxon>
        <taxon>Frankia</taxon>
    </lineage>
</organism>
<name>Q0RAZ9_FRAAA</name>
<dbReference type="Proteomes" id="UP000000657">
    <property type="component" value="Chromosome"/>
</dbReference>
<feature type="region of interest" description="Disordered" evidence="1">
    <location>
        <begin position="1"/>
        <end position="21"/>
    </location>
</feature>
<evidence type="ECO:0000313" key="3">
    <source>
        <dbReference type="Proteomes" id="UP000000657"/>
    </source>
</evidence>
<dbReference type="KEGG" id="fal:FRAAL6766"/>
<evidence type="ECO:0000256" key="1">
    <source>
        <dbReference type="SAM" id="MobiDB-lite"/>
    </source>
</evidence>
<feature type="region of interest" description="Disordered" evidence="1">
    <location>
        <begin position="34"/>
        <end position="62"/>
    </location>
</feature>
<proteinExistence type="predicted"/>